<evidence type="ECO:0000313" key="15">
    <source>
        <dbReference type="RefSeq" id="XP_029315751.1"/>
    </source>
</evidence>
<evidence type="ECO:0000256" key="12">
    <source>
        <dbReference type="SAM" id="SignalP"/>
    </source>
</evidence>
<dbReference type="PRINTS" id="PR01265">
    <property type="entry name" value="LINKMODULE"/>
</dbReference>
<dbReference type="Pfam" id="PF00193">
    <property type="entry name" value="Xlink"/>
    <property type="match status" value="1"/>
</dbReference>
<reference evidence="15" key="1">
    <citation type="submission" date="2025-08" db="UniProtKB">
        <authorList>
            <consortium name="RefSeq"/>
        </authorList>
    </citation>
    <scope>IDENTIFICATION</scope>
</reference>
<dbReference type="AlphaFoldDB" id="A0A6J2RZH4"/>
<dbReference type="InterPro" id="IPR016187">
    <property type="entry name" value="CTDL_fold"/>
</dbReference>
<evidence type="ECO:0000313" key="14">
    <source>
        <dbReference type="Proteomes" id="UP000504630"/>
    </source>
</evidence>
<dbReference type="GeneID" id="115026932"/>
<dbReference type="CTD" id="560618"/>
<evidence type="ECO:0000256" key="6">
    <source>
        <dbReference type="ARBA" id="ARBA00023157"/>
    </source>
</evidence>
<keyword evidence="3 12" id="KW-0732">Signal</keyword>
<evidence type="ECO:0000256" key="11">
    <source>
        <dbReference type="SAM" id="Phobius"/>
    </source>
</evidence>
<dbReference type="PANTHER" id="PTHR10225">
    <property type="entry name" value="HYALURONAN RECEPTOR"/>
    <property type="match status" value="1"/>
</dbReference>
<feature type="domain" description="Link" evidence="13">
    <location>
        <begin position="38"/>
        <end position="133"/>
    </location>
</feature>
<dbReference type="RefSeq" id="XP_029315751.1">
    <property type="nucleotide sequence ID" value="XM_029459891.1"/>
</dbReference>
<feature type="region of interest" description="Disordered" evidence="10">
    <location>
        <begin position="148"/>
        <end position="172"/>
    </location>
</feature>
<evidence type="ECO:0000259" key="13">
    <source>
        <dbReference type="PROSITE" id="PS50963"/>
    </source>
</evidence>
<name>A0A6J2RZH4_COTGO</name>
<keyword evidence="7 15" id="KW-0675">Receptor</keyword>
<feature type="signal peptide" evidence="12">
    <location>
        <begin position="1"/>
        <end position="17"/>
    </location>
</feature>
<evidence type="ECO:0000256" key="10">
    <source>
        <dbReference type="SAM" id="MobiDB-lite"/>
    </source>
</evidence>
<dbReference type="GO" id="GO:0005886">
    <property type="term" value="C:plasma membrane"/>
    <property type="evidence" value="ECO:0007669"/>
    <property type="project" value="TreeGrafter"/>
</dbReference>
<dbReference type="InterPro" id="IPR016186">
    <property type="entry name" value="C-type_lectin-like/link_sf"/>
</dbReference>
<dbReference type="InParanoid" id="A0A6J2RZH4"/>
<sequence length="284" mass="31113">MIWLCITLVLSITSVISDQNIDTSHIRVFPAANQSIAGVFQVSDLNYLNQPQYAFNASEARRLCLSLGVNIAAKAQLQEALTRGLETCRFGWIDEHFAVIPRIRNITNCGNGQTGLVKWRASVTKKFDVFCFNESDAARQLKDAATDSPLNRSDYSGQTRSPSRAASSTRTTYSTSSSTLFLSSSSSSTPNSIDGEAEPARFVSSAQSSTGAKAILISSTCALLLIAIIMLACILMRRSRALSSNMKQPQEYIQTVEWTCVKNIKETQTADQEDERIEVDDNAS</sequence>
<dbReference type="PANTHER" id="PTHR10225:SF2">
    <property type="entry name" value="LYMPHATIC VESSEL ENDOTHELIAL HYALURONIC ACID RECEPTOR 1"/>
    <property type="match status" value="1"/>
</dbReference>
<dbReference type="PROSITE" id="PS01241">
    <property type="entry name" value="LINK_1"/>
    <property type="match status" value="1"/>
</dbReference>
<evidence type="ECO:0000256" key="5">
    <source>
        <dbReference type="ARBA" id="ARBA00023136"/>
    </source>
</evidence>
<feature type="compositionally biased region" description="Low complexity" evidence="10">
    <location>
        <begin position="159"/>
        <end position="172"/>
    </location>
</feature>
<keyword evidence="8" id="KW-0325">Glycoprotein</keyword>
<feature type="disulfide bond" evidence="9">
    <location>
        <begin position="88"/>
        <end position="109"/>
    </location>
</feature>
<comment type="subcellular location">
    <subcellularLocation>
        <location evidence="1">Membrane</location>
        <topology evidence="1">Single-pass membrane protein</topology>
    </subcellularLocation>
</comment>
<organism evidence="14 15">
    <name type="scientific">Cottoperca gobio</name>
    <name type="common">Frogmouth</name>
    <name type="synonym">Aphritis gobio</name>
    <dbReference type="NCBI Taxonomy" id="56716"/>
    <lineage>
        <taxon>Eukaryota</taxon>
        <taxon>Metazoa</taxon>
        <taxon>Chordata</taxon>
        <taxon>Craniata</taxon>
        <taxon>Vertebrata</taxon>
        <taxon>Euteleostomi</taxon>
        <taxon>Actinopterygii</taxon>
        <taxon>Neopterygii</taxon>
        <taxon>Teleostei</taxon>
        <taxon>Neoteleostei</taxon>
        <taxon>Acanthomorphata</taxon>
        <taxon>Eupercaria</taxon>
        <taxon>Perciformes</taxon>
        <taxon>Notothenioidei</taxon>
        <taxon>Bovichtidae</taxon>
        <taxon>Cottoperca</taxon>
    </lineage>
</organism>
<dbReference type="GO" id="GO:0007155">
    <property type="term" value="P:cell adhesion"/>
    <property type="evidence" value="ECO:0007669"/>
    <property type="project" value="InterPro"/>
</dbReference>
<accession>A0A6J2RZH4</accession>
<feature type="chain" id="PRO_5026912175" evidence="12">
    <location>
        <begin position="18"/>
        <end position="284"/>
    </location>
</feature>
<dbReference type="KEGG" id="cgob:115026932"/>
<evidence type="ECO:0000256" key="8">
    <source>
        <dbReference type="ARBA" id="ARBA00023180"/>
    </source>
</evidence>
<dbReference type="Gene3D" id="3.10.100.10">
    <property type="entry name" value="Mannose-Binding Protein A, subunit A"/>
    <property type="match status" value="1"/>
</dbReference>
<feature type="transmembrane region" description="Helical" evidence="11">
    <location>
        <begin position="214"/>
        <end position="236"/>
    </location>
</feature>
<evidence type="ECO:0000256" key="4">
    <source>
        <dbReference type="ARBA" id="ARBA00022989"/>
    </source>
</evidence>
<evidence type="ECO:0000256" key="7">
    <source>
        <dbReference type="ARBA" id="ARBA00023170"/>
    </source>
</evidence>
<dbReference type="Proteomes" id="UP000504630">
    <property type="component" value="Chromosome 3"/>
</dbReference>
<dbReference type="SMART" id="SM00445">
    <property type="entry name" value="LINK"/>
    <property type="match status" value="1"/>
</dbReference>
<dbReference type="OrthoDB" id="9938473at2759"/>
<evidence type="ECO:0000256" key="3">
    <source>
        <dbReference type="ARBA" id="ARBA00022729"/>
    </source>
</evidence>
<keyword evidence="14" id="KW-1185">Reference proteome</keyword>
<keyword evidence="6 9" id="KW-1015">Disulfide bond</keyword>
<evidence type="ECO:0000256" key="2">
    <source>
        <dbReference type="ARBA" id="ARBA00022692"/>
    </source>
</evidence>
<protein>
    <submittedName>
        <fullName evidence="15">Lymphatic vessel endothelial hyaluronic acid receptor 1a</fullName>
    </submittedName>
</protein>
<dbReference type="FunCoup" id="A0A6J2RZH4">
    <property type="interactions" value="508"/>
</dbReference>
<gene>
    <name evidence="15" type="primary">lyve1a</name>
</gene>
<dbReference type="PROSITE" id="PS50963">
    <property type="entry name" value="LINK_2"/>
    <property type="match status" value="1"/>
</dbReference>
<keyword evidence="5 11" id="KW-0472">Membrane</keyword>
<dbReference type="SUPFAM" id="SSF56436">
    <property type="entry name" value="C-type lectin-like"/>
    <property type="match status" value="1"/>
</dbReference>
<evidence type="ECO:0000256" key="1">
    <source>
        <dbReference type="ARBA" id="ARBA00004167"/>
    </source>
</evidence>
<proteinExistence type="predicted"/>
<feature type="compositionally biased region" description="Polar residues" evidence="10">
    <location>
        <begin position="148"/>
        <end position="158"/>
    </location>
</feature>
<dbReference type="GO" id="GO:0005540">
    <property type="term" value="F:hyaluronic acid binding"/>
    <property type="evidence" value="ECO:0007669"/>
    <property type="project" value="InterPro"/>
</dbReference>
<dbReference type="InterPro" id="IPR000538">
    <property type="entry name" value="Link_dom"/>
</dbReference>
<dbReference type="GO" id="GO:0004888">
    <property type="term" value="F:transmembrane signaling receptor activity"/>
    <property type="evidence" value="ECO:0007669"/>
    <property type="project" value="TreeGrafter"/>
</dbReference>
<keyword evidence="2 11" id="KW-0812">Transmembrane</keyword>
<comment type="caution">
    <text evidence="9">Lacks conserved residue(s) required for the propagation of feature annotation.</text>
</comment>
<dbReference type="InterPro" id="IPR043210">
    <property type="entry name" value="CD44_antigen-like"/>
</dbReference>
<keyword evidence="4 11" id="KW-1133">Transmembrane helix</keyword>
<evidence type="ECO:0000256" key="9">
    <source>
        <dbReference type="PROSITE-ProRule" id="PRU00323"/>
    </source>
</evidence>